<dbReference type="InterPro" id="IPR008979">
    <property type="entry name" value="Galactose-bd-like_sf"/>
</dbReference>
<evidence type="ECO:0000256" key="3">
    <source>
        <dbReference type="ARBA" id="ARBA00023295"/>
    </source>
</evidence>
<dbReference type="Pfam" id="PF00041">
    <property type="entry name" value="fn3"/>
    <property type="match status" value="1"/>
</dbReference>
<dbReference type="PANTHER" id="PTHR42732:SF1">
    <property type="entry name" value="BETA-MANNOSIDASE"/>
    <property type="match status" value="1"/>
</dbReference>
<dbReference type="Gene3D" id="2.60.40.10">
    <property type="entry name" value="Immunoglobulins"/>
    <property type="match status" value="3"/>
</dbReference>
<dbReference type="SUPFAM" id="SSF51445">
    <property type="entry name" value="(Trans)glycosidases"/>
    <property type="match status" value="1"/>
</dbReference>
<feature type="transmembrane region" description="Helical" evidence="4">
    <location>
        <begin position="87"/>
        <end position="106"/>
    </location>
</feature>
<dbReference type="AlphaFoldDB" id="A0A418MF86"/>
<evidence type="ECO:0000256" key="1">
    <source>
        <dbReference type="ARBA" id="ARBA00007401"/>
    </source>
</evidence>
<dbReference type="InterPro" id="IPR013783">
    <property type="entry name" value="Ig-like_fold"/>
</dbReference>
<dbReference type="SUPFAM" id="SSF49303">
    <property type="entry name" value="beta-Galactosidase/glucuronidase domain"/>
    <property type="match status" value="1"/>
</dbReference>
<accession>A0A418MF86</accession>
<keyword evidence="7" id="KW-1185">Reference proteome</keyword>
<dbReference type="PROSITE" id="PS50853">
    <property type="entry name" value="FN3"/>
    <property type="match status" value="2"/>
</dbReference>
<dbReference type="InterPro" id="IPR006102">
    <property type="entry name" value="Ig-like_GH2"/>
</dbReference>
<keyword evidence="4" id="KW-0472">Membrane</keyword>
<dbReference type="Pfam" id="PF02836">
    <property type="entry name" value="Glyco_hydro_2_C"/>
    <property type="match status" value="1"/>
</dbReference>
<dbReference type="PRINTS" id="PR00132">
    <property type="entry name" value="GLHYDRLASE2"/>
</dbReference>
<dbReference type="PANTHER" id="PTHR42732">
    <property type="entry name" value="BETA-GALACTOSIDASE"/>
    <property type="match status" value="1"/>
</dbReference>
<evidence type="ECO:0000259" key="5">
    <source>
        <dbReference type="PROSITE" id="PS50853"/>
    </source>
</evidence>
<evidence type="ECO:0000313" key="7">
    <source>
        <dbReference type="Proteomes" id="UP000283523"/>
    </source>
</evidence>
<dbReference type="GO" id="GO:0005975">
    <property type="term" value="P:carbohydrate metabolic process"/>
    <property type="evidence" value="ECO:0007669"/>
    <property type="project" value="InterPro"/>
</dbReference>
<gene>
    <name evidence="6" type="ORF">DYU11_08905</name>
</gene>
<dbReference type="InterPro" id="IPR006104">
    <property type="entry name" value="Glyco_hydro_2_N"/>
</dbReference>
<dbReference type="Pfam" id="PF00703">
    <property type="entry name" value="Glyco_hydro_2"/>
    <property type="match status" value="1"/>
</dbReference>
<dbReference type="EMBL" id="QXED01000002">
    <property type="protein sequence ID" value="RIV25407.1"/>
    <property type="molecule type" value="Genomic_DNA"/>
</dbReference>
<evidence type="ECO:0000313" key="6">
    <source>
        <dbReference type="EMBL" id="RIV25407.1"/>
    </source>
</evidence>
<feature type="domain" description="Fibronectin type-III" evidence="5">
    <location>
        <begin position="754"/>
        <end position="842"/>
    </location>
</feature>
<comment type="caution">
    <text evidence="6">The sequence shown here is derived from an EMBL/GenBank/DDBJ whole genome shotgun (WGS) entry which is preliminary data.</text>
</comment>
<keyword evidence="3" id="KW-0326">Glycosidase</keyword>
<dbReference type="InterPro" id="IPR036116">
    <property type="entry name" value="FN3_sf"/>
</dbReference>
<name>A0A418MF86_9BACT</name>
<dbReference type="SUPFAM" id="SSF49265">
    <property type="entry name" value="Fibronectin type III"/>
    <property type="match status" value="2"/>
</dbReference>
<evidence type="ECO:0000256" key="4">
    <source>
        <dbReference type="SAM" id="Phobius"/>
    </source>
</evidence>
<evidence type="ECO:0000256" key="2">
    <source>
        <dbReference type="ARBA" id="ARBA00022801"/>
    </source>
</evidence>
<proteinExistence type="inferred from homology"/>
<protein>
    <recommendedName>
        <fullName evidence="5">Fibronectin type-III domain-containing protein</fullName>
    </recommendedName>
</protein>
<dbReference type="Gene3D" id="2.60.120.260">
    <property type="entry name" value="Galactose-binding domain-like"/>
    <property type="match status" value="1"/>
</dbReference>
<comment type="similarity">
    <text evidence="1">Belongs to the glycosyl hydrolase 2 family.</text>
</comment>
<dbReference type="SMART" id="SM00060">
    <property type="entry name" value="FN3"/>
    <property type="match status" value="2"/>
</dbReference>
<dbReference type="GO" id="GO:0004553">
    <property type="term" value="F:hydrolase activity, hydrolyzing O-glycosyl compounds"/>
    <property type="evidence" value="ECO:0007669"/>
    <property type="project" value="InterPro"/>
</dbReference>
<dbReference type="InterPro" id="IPR006101">
    <property type="entry name" value="Glyco_hydro_2"/>
</dbReference>
<dbReference type="InterPro" id="IPR017853">
    <property type="entry name" value="GH"/>
</dbReference>
<dbReference type="Proteomes" id="UP000283523">
    <property type="component" value="Unassembled WGS sequence"/>
</dbReference>
<keyword evidence="4" id="KW-1133">Transmembrane helix</keyword>
<dbReference type="InterPro" id="IPR051913">
    <property type="entry name" value="GH2_Domain-Containing"/>
</dbReference>
<feature type="domain" description="Fibronectin type-III" evidence="5">
    <location>
        <begin position="937"/>
        <end position="1034"/>
    </location>
</feature>
<sequence>MSRTTRIKRCADVGVRSSKSRWFVHSILFLPKAGSFLRQLSAQSNRPGVYEYPAVLSRKHCTDIASATPSGDCLNEKKQLKKPYWKIVLTKLLIITWIVCGLVSGASAQNTTSLNGTWSFRTDPNGRGESAGWFRPDYTAAEWDSLPVPGNWDLRNEYAHYAGKGWYRKTLSIPANLKGKTMRLCFEAVYHDSKVWLNGQLLGTNNSGYLPFEFDVTSLLNYGGPNTIVVCADNTFRRGAIWNWGGIRRPVTLEATEAVRIVRQHITPIVDLAKRTAVVGVKVLLQNHGTTPETVQGEVSLSAPNGYQKKLPFTATVPPKQTQEVVISTNLTSKQVHLWHFDDPFLYTSAVTIRTDKPVIDRFGVRKVEVDNRNYAFRLNGEPIRPMGFNLVPDDRTTGNTLPLWRIKEDIDKLKELGANMARLTHLPLPKEALDYLDERGIMTFAEIPLWGFDVLADKDKPTTTEWLERMIARDFNHPAIIGWSVGNEIGDYPGTMNYVELATQLARKLDPNRLAVMVSHTAQRKPDAIQFSDVGLINKYGKNLGQLADQIHTQHPDKVLFYTEYGYGQLQENLDADVDAKAMVDSIRNRPYLIGGSLWTFNDYRSSYVGTKESTENRPWGVVDVFRQPKKAWYSFRRETAPVRSMAVTNVTSNGATVVFSPRRVLDLPAYTLNGYRLVWKVLDRNGRFAQGGFTNLPAIRPGDNPVQQTVQWSNGAATSDAVQIALVSPLNYAVYDTTLYFSKPKSPAVLAATSGRTEQNDIRPNSAVIRVTFAPVPTATGYKLRYGTDNLSNETAPTANPYIDIPKLTFDKTYQVALVAVNPAGESEPTAVRSVKTEQDSYVPPAIQYVEPADRGFFVGYATQVDDYLFQIQYTTKSGDYANAPILQSDTKGVLFISNLTNGQPYFFRLRRLKHNNYQTAWSEERTVTPDGGQLPTAPQVQGVIRQPTEAIVCFEPVKKATGYVLEYRPVSSAGTTTDAWTKVSINVAQSGYYHLSGLAKNTPYQFRMAALNANGQSDFSPVIDAHYYAEVRRN</sequence>
<dbReference type="InterPro" id="IPR036156">
    <property type="entry name" value="Beta-gal/glucu_dom_sf"/>
</dbReference>
<organism evidence="6 7">
    <name type="scientific">Fibrisoma montanum</name>
    <dbReference type="NCBI Taxonomy" id="2305895"/>
    <lineage>
        <taxon>Bacteria</taxon>
        <taxon>Pseudomonadati</taxon>
        <taxon>Bacteroidota</taxon>
        <taxon>Cytophagia</taxon>
        <taxon>Cytophagales</taxon>
        <taxon>Spirosomataceae</taxon>
        <taxon>Fibrisoma</taxon>
    </lineage>
</organism>
<dbReference type="CDD" id="cd00063">
    <property type="entry name" value="FN3"/>
    <property type="match status" value="2"/>
</dbReference>
<dbReference type="InterPro" id="IPR003961">
    <property type="entry name" value="FN3_dom"/>
</dbReference>
<dbReference type="Pfam" id="PF02837">
    <property type="entry name" value="Glyco_hydro_2_N"/>
    <property type="match status" value="1"/>
</dbReference>
<dbReference type="InterPro" id="IPR006103">
    <property type="entry name" value="Glyco_hydro_2_cat"/>
</dbReference>
<reference evidence="6 7" key="1">
    <citation type="submission" date="2018-08" db="EMBL/GenBank/DDBJ databases">
        <title>Fibrisoma montanum sp. nov., isolated from Danxia mountain soil.</title>
        <authorList>
            <person name="Huang Y."/>
        </authorList>
    </citation>
    <scope>NUCLEOTIDE SEQUENCE [LARGE SCALE GENOMIC DNA]</scope>
    <source>
        <strain evidence="6 7">HYT19</strain>
    </source>
</reference>
<dbReference type="SUPFAM" id="SSF49785">
    <property type="entry name" value="Galactose-binding domain-like"/>
    <property type="match status" value="1"/>
</dbReference>
<keyword evidence="2" id="KW-0378">Hydrolase</keyword>
<keyword evidence="4" id="KW-0812">Transmembrane</keyword>
<dbReference type="Gene3D" id="3.20.20.80">
    <property type="entry name" value="Glycosidases"/>
    <property type="match status" value="1"/>
</dbReference>